<protein>
    <submittedName>
        <fullName evidence="3">Aspartyl protease</fullName>
    </submittedName>
</protein>
<evidence type="ECO:0000313" key="3">
    <source>
        <dbReference type="EMBL" id="SNS85901.1"/>
    </source>
</evidence>
<feature type="signal peptide" evidence="1">
    <location>
        <begin position="1"/>
        <end position="20"/>
    </location>
</feature>
<dbReference type="Gene3D" id="2.30.42.10">
    <property type="match status" value="1"/>
</dbReference>
<feature type="domain" description="PDZ" evidence="2">
    <location>
        <begin position="286"/>
        <end position="374"/>
    </location>
</feature>
<evidence type="ECO:0000313" key="4">
    <source>
        <dbReference type="Proteomes" id="UP000198393"/>
    </source>
</evidence>
<dbReference type="EMBL" id="FZPD01000002">
    <property type="protein sequence ID" value="SNS85901.1"/>
    <property type="molecule type" value="Genomic_DNA"/>
</dbReference>
<keyword evidence="3" id="KW-0378">Hydrolase</keyword>
<dbReference type="SUPFAM" id="SSF50156">
    <property type="entry name" value="PDZ domain-like"/>
    <property type="match status" value="1"/>
</dbReference>
<organism evidence="3 4">
    <name type="scientific">Ekhidna lutea</name>
    <dbReference type="NCBI Taxonomy" id="447679"/>
    <lineage>
        <taxon>Bacteria</taxon>
        <taxon>Pseudomonadati</taxon>
        <taxon>Bacteroidota</taxon>
        <taxon>Cytophagia</taxon>
        <taxon>Cytophagales</taxon>
        <taxon>Reichenbachiellaceae</taxon>
        <taxon>Ekhidna</taxon>
    </lineage>
</organism>
<dbReference type="Proteomes" id="UP000198393">
    <property type="component" value="Unassembled WGS sequence"/>
</dbReference>
<gene>
    <name evidence="3" type="ORF">SAMN05421640_1556</name>
</gene>
<sequence>MKKFTYLLCFTLALTTFAQAPITSIPFELFGDHIIIQVSVDDSEPLDFIFDTGSGYTVLDEDVTKELGLSGKSIEMNQAASNWQLIKHNTIAINHFLMEKNIKVYSTDFDHLEISLGMDIDGIVGYDLLKHHSIYVNFDSKTINIYDLGKAPKKGDAIPFTLDTSIPVIKGNVVLNNEEPHDGTFYFITGAGTTLDFNSPYAEQWDVIHKTGKHYSYMTKGLAKDETKHYEGHVISFSFGNQMIEDLPIGISTAKEGIQARKNVSGIIGSQIIRMYNFTIDYGTKMLYLEKDHTYDANFKVNCSGIDVQLSEDKEKVLIHQVFEDSPASEAGINVNDELVKINGKSMMEVNLAEVKKMLKQEGETVELVINQGGTEKTVSLKLRSLIY</sequence>
<dbReference type="InterPro" id="IPR036034">
    <property type="entry name" value="PDZ_sf"/>
</dbReference>
<feature type="chain" id="PRO_5012059865" evidence="1">
    <location>
        <begin position="21"/>
        <end position="388"/>
    </location>
</feature>
<dbReference type="PROSITE" id="PS50106">
    <property type="entry name" value="PDZ"/>
    <property type="match status" value="1"/>
</dbReference>
<proteinExistence type="predicted"/>
<evidence type="ECO:0000256" key="1">
    <source>
        <dbReference type="SAM" id="SignalP"/>
    </source>
</evidence>
<dbReference type="Pfam" id="PF00595">
    <property type="entry name" value="PDZ"/>
    <property type="match status" value="1"/>
</dbReference>
<dbReference type="RefSeq" id="WP_089356278.1">
    <property type="nucleotide sequence ID" value="NZ_FZPD01000002.1"/>
</dbReference>
<keyword evidence="4" id="KW-1185">Reference proteome</keyword>
<dbReference type="SUPFAM" id="SSF50630">
    <property type="entry name" value="Acid proteases"/>
    <property type="match status" value="1"/>
</dbReference>
<dbReference type="InterPro" id="IPR001478">
    <property type="entry name" value="PDZ"/>
</dbReference>
<dbReference type="InterPro" id="IPR021109">
    <property type="entry name" value="Peptidase_aspartic_dom_sf"/>
</dbReference>
<evidence type="ECO:0000259" key="2">
    <source>
        <dbReference type="PROSITE" id="PS50106"/>
    </source>
</evidence>
<dbReference type="SMART" id="SM00228">
    <property type="entry name" value="PDZ"/>
    <property type="match status" value="1"/>
</dbReference>
<dbReference type="OrthoDB" id="5166556at2"/>
<dbReference type="Pfam" id="PF13650">
    <property type="entry name" value="Asp_protease_2"/>
    <property type="match status" value="1"/>
</dbReference>
<dbReference type="AlphaFoldDB" id="A0A239HXC9"/>
<keyword evidence="1" id="KW-0732">Signal</keyword>
<reference evidence="3 4" key="1">
    <citation type="submission" date="2017-06" db="EMBL/GenBank/DDBJ databases">
        <authorList>
            <person name="Kim H.J."/>
            <person name="Triplett B.A."/>
        </authorList>
    </citation>
    <scope>NUCLEOTIDE SEQUENCE [LARGE SCALE GENOMIC DNA]</scope>
    <source>
        <strain evidence="3 4">DSM 19307</strain>
    </source>
</reference>
<name>A0A239HXC9_EKHLU</name>
<dbReference type="GO" id="GO:0006508">
    <property type="term" value="P:proteolysis"/>
    <property type="evidence" value="ECO:0007669"/>
    <property type="project" value="UniProtKB-KW"/>
</dbReference>
<dbReference type="Gene3D" id="2.40.70.10">
    <property type="entry name" value="Acid Proteases"/>
    <property type="match status" value="2"/>
</dbReference>
<accession>A0A239HXC9</accession>
<dbReference type="GO" id="GO:0008233">
    <property type="term" value="F:peptidase activity"/>
    <property type="evidence" value="ECO:0007669"/>
    <property type="project" value="UniProtKB-KW"/>
</dbReference>
<keyword evidence="3" id="KW-0645">Protease</keyword>